<protein>
    <submittedName>
        <fullName evidence="2">Uncharacterized protein</fullName>
    </submittedName>
</protein>
<dbReference type="Proteomes" id="UP001195769">
    <property type="component" value="Unassembled WGS sequence"/>
</dbReference>
<feature type="compositionally biased region" description="Low complexity" evidence="1">
    <location>
        <begin position="7"/>
        <end position="19"/>
    </location>
</feature>
<evidence type="ECO:0000313" key="3">
    <source>
        <dbReference type="Proteomes" id="UP001195769"/>
    </source>
</evidence>
<name>A0AAD4DY04_9AGAM</name>
<organism evidence="2 3">
    <name type="scientific">Suillus fuscotomentosus</name>
    <dbReference type="NCBI Taxonomy" id="1912939"/>
    <lineage>
        <taxon>Eukaryota</taxon>
        <taxon>Fungi</taxon>
        <taxon>Dikarya</taxon>
        <taxon>Basidiomycota</taxon>
        <taxon>Agaricomycotina</taxon>
        <taxon>Agaricomycetes</taxon>
        <taxon>Agaricomycetidae</taxon>
        <taxon>Boletales</taxon>
        <taxon>Suillineae</taxon>
        <taxon>Suillaceae</taxon>
        <taxon>Suillus</taxon>
    </lineage>
</organism>
<accession>A0AAD4DY04</accession>
<proteinExistence type="predicted"/>
<dbReference type="EMBL" id="JABBWK010000063">
    <property type="protein sequence ID" value="KAG1895727.1"/>
    <property type="molecule type" value="Genomic_DNA"/>
</dbReference>
<keyword evidence="3" id="KW-1185">Reference proteome</keyword>
<feature type="region of interest" description="Disordered" evidence="1">
    <location>
        <begin position="1"/>
        <end position="27"/>
    </location>
</feature>
<comment type="caution">
    <text evidence="2">The sequence shown here is derived from an EMBL/GenBank/DDBJ whole genome shotgun (WGS) entry which is preliminary data.</text>
</comment>
<evidence type="ECO:0000256" key="1">
    <source>
        <dbReference type="SAM" id="MobiDB-lite"/>
    </source>
</evidence>
<dbReference type="AlphaFoldDB" id="A0AAD4DY04"/>
<gene>
    <name evidence="2" type="ORF">F5891DRAFT_1193908</name>
</gene>
<dbReference type="GeneID" id="64662148"/>
<feature type="region of interest" description="Disordered" evidence="1">
    <location>
        <begin position="62"/>
        <end position="98"/>
    </location>
</feature>
<dbReference type="RefSeq" id="XP_041221303.1">
    <property type="nucleotide sequence ID" value="XM_041367850.1"/>
</dbReference>
<evidence type="ECO:0000313" key="2">
    <source>
        <dbReference type="EMBL" id="KAG1895727.1"/>
    </source>
</evidence>
<reference evidence="2" key="1">
    <citation type="journal article" date="2020" name="New Phytol.">
        <title>Comparative genomics reveals dynamic genome evolution in host specialist ectomycorrhizal fungi.</title>
        <authorList>
            <person name="Lofgren L.A."/>
            <person name="Nguyen N.H."/>
            <person name="Vilgalys R."/>
            <person name="Ruytinx J."/>
            <person name="Liao H.L."/>
            <person name="Branco S."/>
            <person name="Kuo A."/>
            <person name="LaButti K."/>
            <person name="Lipzen A."/>
            <person name="Andreopoulos W."/>
            <person name="Pangilinan J."/>
            <person name="Riley R."/>
            <person name="Hundley H."/>
            <person name="Na H."/>
            <person name="Barry K."/>
            <person name="Grigoriev I.V."/>
            <person name="Stajich J.E."/>
            <person name="Kennedy P.G."/>
        </authorList>
    </citation>
    <scope>NUCLEOTIDE SEQUENCE</scope>
    <source>
        <strain evidence="2">FC203</strain>
    </source>
</reference>
<feature type="compositionally biased region" description="Low complexity" evidence="1">
    <location>
        <begin position="84"/>
        <end position="94"/>
    </location>
</feature>
<sequence>MEEYKRSSSIQSLSLSSQEESAEQPITSKTSKATLIFIKSLNDQFVYHFVTYVPNQLQIKSKEKSKQSSRYIQSVKKNDEMLTSKSNKNNQSQRSNEEKVLNFTMFPKAYQNDVVLNKGKKKAEISGLT</sequence>